<name>A0A1G6LRV9_9FIRM</name>
<dbReference type="Pfam" id="PF00528">
    <property type="entry name" value="BPD_transp_1"/>
    <property type="match status" value="1"/>
</dbReference>
<keyword evidence="3" id="KW-1003">Cell membrane</keyword>
<gene>
    <name evidence="9" type="ORF">SAMN04487864_1082</name>
</gene>
<feature type="transmembrane region" description="Helical" evidence="7">
    <location>
        <begin position="102"/>
        <end position="126"/>
    </location>
</feature>
<reference evidence="10" key="1">
    <citation type="submission" date="2016-10" db="EMBL/GenBank/DDBJ databases">
        <authorList>
            <person name="Varghese N."/>
            <person name="Submissions S."/>
        </authorList>
    </citation>
    <scope>NUCLEOTIDE SEQUENCE [LARGE SCALE GENOMIC DNA]</scope>
    <source>
        <strain evidence="10">DSM 11005</strain>
    </source>
</reference>
<comment type="similarity">
    <text evidence="7">Belongs to the binding-protein-dependent transport system permease family.</text>
</comment>
<accession>A0A1G6LRV9</accession>
<dbReference type="PANTHER" id="PTHR43163">
    <property type="entry name" value="DIPEPTIDE TRANSPORT SYSTEM PERMEASE PROTEIN DPPB-RELATED"/>
    <property type="match status" value="1"/>
</dbReference>
<feature type="domain" description="ABC transmembrane type-1" evidence="8">
    <location>
        <begin position="98"/>
        <end position="299"/>
    </location>
</feature>
<dbReference type="AlphaFoldDB" id="A0A1G6LRV9"/>
<dbReference type="CDD" id="cd06261">
    <property type="entry name" value="TM_PBP2"/>
    <property type="match status" value="1"/>
</dbReference>
<evidence type="ECO:0000259" key="8">
    <source>
        <dbReference type="PROSITE" id="PS50928"/>
    </source>
</evidence>
<keyword evidence="5 7" id="KW-1133">Transmembrane helix</keyword>
<evidence type="ECO:0000256" key="5">
    <source>
        <dbReference type="ARBA" id="ARBA00022989"/>
    </source>
</evidence>
<dbReference type="InterPro" id="IPR000515">
    <property type="entry name" value="MetI-like"/>
</dbReference>
<feature type="transmembrane region" description="Helical" evidence="7">
    <location>
        <begin position="173"/>
        <end position="192"/>
    </location>
</feature>
<proteinExistence type="inferred from homology"/>
<dbReference type="OrthoDB" id="9806409at2"/>
<dbReference type="Proteomes" id="UP000198943">
    <property type="component" value="Unassembled WGS sequence"/>
</dbReference>
<keyword evidence="6 7" id="KW-0472">Membrane</keyword>
<organism evidence="9 10">
    <name type="scientific">Succiniclasticum ruminis</name>
    <dbReference type="NCBI Taxonomy" id="40841"/>
    <lineage>
        <taxon>Bacteria</taxon>
        <taxon>Bacillati</taxon>
        <taxon>Bacillota</taxon>
        <taxon>Negativicutes</taxon>
        <taxon>Acidaminococcales</taxon>
        <taxon>Acidaminococcaceae</taxon>
        <taxon>Succiniclasticum</taxon>
    </lineage>
</organism>
<feature type="transmembrane region" description="Helical" evidence="7">
    <location>
        <begin position="138"/>
        <end position="158"/>
    </location>
</feature>
<evidence type="ECO:0000256" key="3">
    <source>
        <dbReference type="ARBA" id="ARBA00022475"/>
    </source>
</evidence>
<dbReference type="SUPFAM" id="SSF161098">
    <property type="entry name" value="MetI-like"/>
    <property type="match status" value="1"/>
</dbReference>
<evidence type="ECO:0000256" key="7">
    <source>
        <dbReference type="RuleBase" id="RU363032"/>
    </source>
</evidence>
<dbReference type="RefSeq" id="WP_093730332.1">
    <property type="nucleotide sequence ID" value="NZ_FMYW01000008.1"/>
</dbReference>
<dbReference type="PANTHER" id="PTHR43163:SF6">
    <property type="entry name" value="DIPEPTIDE TRANSPORT SYSTEM PERMEASE PROTEIN DPPB-RELATED"/>
    <property type="match status" value="1"/>
</dbReference>
<feature type="transmembrane region" description="Helical" evidence="7">
    <location>
        <begin position="280"/>
        <end position="302"/>
    </location>
</feature>
<evidence type="ECO:0000313" key="9">
    <source>
        <dbReference type="EMBL" id="SDC45980.1"/>
    </source>
</evidence>
<dbReference type="GO" id="GO:0005886">
    <property type="term" value="C:plasma membrane"/>
    <property type="evidence" value="ECO:0007669"/>
    <property type="project" value="UniProtKB-SubCell"/>
</dbReference>
<comment type="subcellular location">
    <subcellularLocation>
        <location evidence="1 7">Cell membrane</location>
        <topology evidence="1 7">Multi-pass membrane protein</topology>
    </subcellularLocation>
</comment>
<evidence type="ECO:0000256" key="1">
    <source>
        <dbReference type="ARBA" id="ARBA00004651"/>
    </source>
</evidence>
<dbReference type="InterPro" id="IPR035906">
    <property type="entry name" value="MetI-like_sf"/>
</dbReference>
<protein>
    <submittedName>
        <fullName evidence="9">Peptide/nickel transport system permease protein</fullName>
    </submittedName>
</protein>
<dbReference type="Gene3D" id="1.10.3720.10">
    <property type="entry name" value="MetI-like"/>
    <property type="match status" value="1"/>
</dbReference>
<evidence type="ECO:0000256" key="4">
    <source>
        <dbReference type="ARBA" id="ARBA00022692"/>
    </source>
</evidence>
<keyword evidence="4 7" id="KW-0812">Transmembrane</keyword>
<dbReference type="EMBL" id="FMYW01000008">
    <property type="protein sequence ID" value="SDC45980.1"/>
    <property type="molecule type" value="Genomic_DNA"/>
</dbReference>
<feature type="transmembrane region" description="Helical" evidence="7">
    <location>
        <begin position="221"/>
        <end position="242"/>
    </location>
</feature>
<keyword evidence="10" id="KW-1185">Reference proteome</keyword>
<dbReference type="Pfam" id="PF19300">
    <property type="entry name" value="BPD_transp_1_N"/>
    <property type="match status" value="1"/>
</dbReference>
<feature type="transmembrane region" description="Helical" evidence="7">
    <location>
        <begin position="9"/>
        <end position="30"/>
    </location>
</feature>
<evidence type="ECO:0000313" key="10">
    <source>
        <dbReference type="Proteomes" id="UP000198943"/>
    </source>
</evidence>
<dbReference type="GO" id="GO:0055085">
    <property type="term" value="P:transmembrane transport"/>
    <property type="evidence" value="ECO:0007669"/>
    <property type="project" value="InterPro"/>
</dbReference>
<sequence length="313" mass="35234">MLRYFFRRVIALVPVVFIVSVFSFALLYMAPSDPITMKYAKRGEMPPAEVIAQEKAALGLDKGFVQQYSNWLTKALRGDWGSSYDTNQQVAEIMKSKLPNTVLLTFSAVLIMLVFAYPLGILAAVYRNRWIDYAIRLFSFWGTAMPTFWLGLLLMYWMGVRLRLLPVMGSGDFKHLILPATSLAIWLIALYCRRIRSGIVAEINKDYVTGLKARGYSNTRIYLRHIIPNASISILVMLGLSIGDLLGGSMVVEVIFGWQGIGSVALEAVAYRDYVVLQAYVVWMAIIYTFVNLAADMLVCLINPKVRLTEKAV</sequence>
<dbReference type="InterPro" id="IPR045621">
    <property type="entry name" value="BPD_transp_1_N"/>
</dbReference>
<evidence type="ECO:0000256" key="2">
    <source>
        <dbReference type="ARBA" id="ARBA00022448"/>
    </source>
</evidence>
<dbReference type="PROSITE" id="PS50928">
    <property type="entry name" value="ABC_TM1"/>
    <property type="match status" value="1"/>
</dbReference>
<evidence type="ECO:0000256" key="6">
    <source>
        <dbReference type="ARBA" id="ARBA00023136"/>
    </source>
</evidence>
<keyword evidence="2 7" id="KW-0813">Transport</keyword>